<dbReference type="GO" id="GO:0046872">
    <property type="term" value="F:metal ion binding"/>
    <property type="evidence" value="ECO:0007669"/>
    <property type="project" value="InterPro"/>
</dbReference>
<dbReference type="EMBL" id="FNZH01000002">
    <property type="protein sequence ID" value="SEJ06696.1"/>
    <property type="molecule type" value="Genomic_DNA"/>
</dbReference>
<dbReference type="AlphaFoldDB" id="A0A1H6VSJ9"/>
<evidence type="ECO:0000313" key="3">
    <source>
        <dbReference type="EMBL" id="SEJ06696.1"/>
    </source>
</evidence>
<dbReference type="GO" id="GO:0003824">
    <property type="term" value="F:catalytic activity"/>
    <property type="evidence" value="ECO:0007669"/>
    <property type="project" value="InterPro"/>
</dbReference>
<sequence length="362" mass="41057">MKKIFLLLIGFTLPLCIVHAQKTTQTENIFLITVDGLRWQELFRGADSLFVDDTGMIEKQGALLEEYWDTDPARRRELLMPFTWSTLAKEGQIHGNRYRGNRVDLRNTMLFSYPGYNEILTGRADDARINSNDKNNNPNVTLLEYLQRMPAYQGKVLAFGSWDVFPYIVNTDRSGIPVNAGFDMAQGPDLSEAERVINRLQKEIRGPWAGVRLDPFTHHYAMEAIKKQQPRAVLIAYGEPDDWAHDNRYDEYLHSIRQFDAYLKDLWEYIQSTPGYKDKTTMIVTTDHGRGVDKATWTGHGTAIPRSREIWIAAIGPDSPALGALENDAQLYAAMIPRTIFQLLGLSYPGEGADSAIDALLP</sequence>
<accession>A0A1H6VSJ9</accession>
<dbReference type="SUPFAM" id="SSF53649">
    <property type="entry name" value="Alkaline phosphatase-like"/>
    <property type="match status" value="1"/>
</dbReference>
<dbReference type="OrthoDB" id="9791578at2"/>
<feature type="domain" description="Metalloenzyme" evidence="2">
    <location>
        <begin position="220"/>
        <end position="293"/>
    </location>
</feature>
<gene>
    <name evidence="3" type="ORF">SAMN05192553_102221</name>
</gene>
<dbReference type="Gene3D" id="3.40.720.10">
    <property type="entry name" value="Alkaline Phosphatase, subunit A"/>
    <property type="match status" value="1"/>
</dbReference>
<keyword evidence="4" id="KW-1185">Reference proteome</keyword>
<reference evidence="4" key="1">
    <citation type="submission" date="2016-10" db="EMBL/GenBank/DDBJ databases">
        <authorList>
            <person name="Varghese N."/>
            <person name="Submissions S."/>
        </authorList>
    </citation>
    <scope>NUCLEOTIDE SEQUENCE [LARGE SCALE GENOMIC DNA]</scope>
    <source>
        <strain evidence="4">IBRC-M 10761</strain>
    </source>
</reference>
<dbReference type="STRING" id="1416801.SAMN05192553_102221"/>
<dbReference type="InterPro" id="IPR017850">
    <property type="entry name" value="Alkaline_phosphatase_core_sf"/>
</dbReference>
<evidence type="ECO:0000259" key="2">
    <source>
        <dbReference type="Pfam" id="PF01676"/>
    </source>
</evidence>
<dbReference type="RefSeq" id="WP_092170820.1">
    <property type="nucleotide sequence ID" value="NZ_FNZH01000002.1"/>
</dbReference>
<dbReference type="Pfam" id="PF01676">
    <property type="entry name" value="Metalloenzyme"/>
    <property type="match status" value="1"/>
</dbReference>
<dbReference type="Proteomes" id="UP000199403">
    <property type="component" value="Unassembled WGS sequence"/>
</dbReference>
<protein>
    <submittedName>
        <fullName evidence="3">Metalloenzyme superfamily protein</fullName>
    </submittedName>
</protein>
<proteinExistence type="predicted"/>
<keyword evidence="1" id="KW-0732">Signal</keyword>
<dbReference type="InterPro" id="IPR006124">
    <property type="entry name" value="Metalloenzyme"/>
</dbReference>
<name>A0A1H6VSJ9_9BACT</name>
<feature type="chain" id="PRO_5011547873" evidence="1">
    <location>
        <begin position="21"/>
        <end position="362"/>
    </location>
</feature>
<organism evidence="3 4">
    <name type="scientific">Cyclobacterium xiamenense</name>
    <dbReference type="NCBI Taxonomy" id="1297121"/>
    <lineage>
        <taxon>Bacteria</taxon>
        <taxon>Pseudomonadati</taxon>
        <taxon>Bacteroidota</taxon>
        <taxon>Cytophagia</taxon>
        <taxon>Cytophagales</taxon>
        <taxon>Cyclobacteriaceae</taxon>
        <taxon>Cyclobacterium</taxon>
    </lineage>
</organism>
<evidence type="ECO:0000313" key="4">
    <source>
        <dbReference type="Proteomes" id="UP000199403"/>
    </source>
</evidence>
<evidence type="ECO:0000256" key="1">
    <source>
        <dbReference type="SAM" id="SignalP"/>
    </source>
</evidence>
<feature type="signal peptide" evidence="1">
    <location>
        <begin position="1"/>
        <end position="20"/>
    </location>
</feature>